<gene>
    <name evidence="5" type="ORF">MNR06_09020</name>
</gene>
<dbReference type="Proteomes" id="UP000830116">
    <property type="component" value="Chromosome"/>
</dbReference>
<dbReference type="PANTHER" id="PTHR42756">
    <property type="entry name" value="TRANSCRIPTIONAL REGULATOR, MARR"/>
    <property type="match status" value="1"/>
</dbReference>
<dbReference type="InterPro" id="IPR036388">
    <property type="entry name" value="WH-like_DNA-bd_sf"/>
</dbReference>
<evidence type="ECO:0000256" key="1">
    <source>
        <dbReference type="ARBA" id="ARBA00023015"/>
    </source>
</evidence>
<dbReference type="EMBL" id="CP093442">
    <property type="protein sequence ID" value="UOE99836.1"/>
    <property type="molecule type" value="Genomic_DNA"/>
</dbReference>
<dbReference type="InterPro" id="IPR036390">
    <property type="entry name" value="WH_DNA-bd_sf"/>
</dbReference>
<evidence type="ECO:0000256" key="3">
    <source>
        <dbReference type="ARBA" id="ARBA00023163"/>
    </source>
</evidence>
<dbReference type="InterPro" id="IPR023187">
    <property type="entry name" value="Tscrpt_reg_MarR-type_CS"/>
</dbReference>
<organism evidence="5 6">
    <name type="scientific">Bdellovibrio reynosensis</name>
    <dbReference type="NCBI Taxonomy" id="2835041"/>
    <lineage>
        <taxon>Bacteria</taxon>
        <taxon>Pseudomonadati</taxon>
        <taxon>Bdellovibrionota</taxon>
        <taxon>Bdellovibrionia</taxon>
        <taxon>Bdellovibrionales</taxon>
        <taxon>Pseudobdellovibrionaceae</taxon>
        <taxon>Bdellovibrio</taxon>
    </lineage>
</organism>
<evidence type="ECO:0000313" key="6">
    <source>
        <dbReference type="Proteomes" id="UP000830116"/>
    </source>
</evidence>
<proteinExistence type="predicted"/>
<dbReference type="SUPFAM" id="SSF46785">
    <property type="entry name" value="Winged helix' DNA-binding domain"/>
    <property type="match status" value="1"/>
</dbReference>
<protein>
    <submittedName>
        <fullName evidence="5">MarR family transcriptional regulator</fullName>
    </submittedName>
</protein>
<reference evidence="5" key="1">
    <citation type="submission" date="2022-03" db="EMBL/GenBank/DDBJ databases">
        <title>Genome Identification and Characterization of new species Bdellovibrio reynosense LBG001 sp. nov. from a Mexico soil sample.</title>
        <authorList>
            <person name="Camilli A."/>
            <person name="Ajao Y."/>
            <person name="Guo X."/>
        </authorList>
    </citation>
    <scope>NUCLEOTIDE SEQUENCE</scope>
    <source>
        <strain evidence="5">LBG001</strain>
    </source>
</reference>
<keyword evidence="1" id="KW-0805">Transcription regulation</keyword>
<dbReference type="PANTHER" id="PTHR42756:SF1">
    <property type="entry name" value="TRANSCRIPTIONAL REPRESSOR OF EMRAB OPERON"/>
    <property type="match status" value="1"/>
</dbReference>
<dbReference type="SMART" id="SM00347">
    <property type="entry name" value="HTH_MARR"/>
    <property type="match status" value="1"/>
</dbReference>
<dbReference type="PRINTS" id="PR00598">
    <property type="entry name" value="HTHMARR"/>
</dbReference>
<keyword evidence="2" id="KW-0238">DNA-binding</keyword>
<dbReference type="InterPro" id="IPR011991">
    <property type="entry name" value="ArsR-like_HTH"/>
</dbReference>
<dbReference type="InterPro" id="IPR000835">
    <property type="entry name" value="HTH_MarR-typ"/>
</dbReference>
<evidence type="ECO:0000259" key="4">
    <source>
        <dbReference type="PROSITE" id="PS50995"/>
    </source>
</evidence>
<accession>A0ABY4C7F3</accession>
<dbReference type="CDD" id="cd00090">
    <property type="entry name" value="HTH_ARSR"/>
    <property type="match status" value="1"/>
</dbReference>
<dbReference type="Gene3D" id="1.10.10.10">
    <property type="entry name" value="Winged helix-like DNA-binding domain superfamily/Winged helix DNA-binding domain"/>
    <property type="match status" value="1"/>
</dbReference>
<evidence type="ECO:0000313" key="5">
    <source>
        <dbReference type="EMBL" id="UOE99836.1"/>
    </source>
</evidence>
<evidence type="ECO:0000256" key="2">
    <source>
        <dbReference type="ARBA" id="ARBA00023125"/>
    </source>
</evidence>
<sequence length="174" mass="19708">MAKLFFTEIPTYKEIQESAKMLHPELDHLTFYSHILLRKISTDLEVNLDKFFSQYNLSSGRFALMLLLNRTPGGLMPSEIAQKVGVTQATISGLINSLEKAELVKRTTHEKDGRSFVILLTEKGIQACQEIAPLYHERISKFWSDFSVEEKQSISSGMEKLIKSVGRLGQTEKA</sequence>
<feature type="domain" description="HTH marR-type" evidence="4">
    <location>
        <begin position="26"/>
        <end position="163"/>
    </location>
</feature>
<dbReference type="PROSITE" id="PS01117">
    <property type="entry name" value="HTH_MARR_1"/>
    <property type="match status" value="1"/>
</dbReference>
<dbReference type="PROSITE" id="PS50995">
    <property type="entry name" value="HTH_MARR_2"/>
    <property type="match status" value="1"/>
</dbReference>
<keyword evidence="6" id="KW-1185">Reference proteome</keyword>
<dbReference type="RefSeq" id="WP_243535176.1">
    <property type="nucleotide sequence ID" value="NZ_CP093442.1"/>
</dbReference>
<name>A0ABY4C7F3_9BACT</name>
<dbReference type="Pfam" id="PF01047">
    <property type="entry name" value="MarR"/>
    <property type="match status" value="1"/>
</dbReference>
<keyword evidence="3" id="KW-0804">Transcription</keyword>